<dbReference type="EMBL" id="JAJSOF020000001">
    <property type="protein sequence ID" value="KAJ4451900.1"/>
    <property type="molecule type" value="Genomic_DNA"/>
</dbReference>
<reference evidence="1 2" key="1">
    <citation type="journal article" date="2022" name="Allergy">
        <title>Genome assembly and annotation of Periplaneta americana reveal a comprehensive cockroach allergen profile.</title>
        <authorList>
            <person name="Wang L."/>
            <person name="Xiong Q."/>
            <person name="Saelim N."/>
            <person name="Wang L."/>
            <person name="Nong W."/>
            <person name="Wan A.T."/>
            <person name="Shi M."/>
            <person name="Liu X."/>
            <person name="Cao Q."/>
            <person name="Hui J.H.L."/>
            <person name="Sookrung N."/>
            <person name="Leung T.F."/>
            <person name="Tungtrongchitr A."/>
            <person name="Tsui S.K.W."/>
        </authorList>
    </citation>
    <scope>NUCLEOTIDE SEQUENCE [LARGE SCALE GENOMIC DNA]</scope>
    <source>
        <strain evidence="1">PWHHKU_190912</strain>
    </source>
</reference>
<comment type="caution">
    <text evidence="1">The sequence shown here is derived from an EMBL/GenBank/DDBJ whole genome shotgun (WGS) entry which is preliminary data.</text>
</comment>
<keyword evidence="2" id="KW-1185">Reference proteome</keyword>
<organism evidence="1 2">
    <name type="scientific">Periplaneta americana</name>
    <name type="common">American cockroach</name>
    <name type="synonym">Blatta americana</name>
    <dbReference type="NCBI Taxonomy" id="6978"/>
    <lineage>
        <taxon>Eukaryota</taxon>
        <taxon>Metazoa</taxon>
        <taxon>Ecdysozoa</taxon>
        <taxon>Arthropoda</taxon>
        <taxon>Hexapoda</taxon>
        <taxon>Insecta</taxon>
        <taxon>Pterygota</taxon>
        <taxon>Neoptera</taxon>
        <taxon>Polyneoptera</taxon>
        <taxon>Dictyoptera</taxon>
        <taxon>Blattodea</taxon>
        <taxon>Blattoidea</taxon>
        <taxon>Blattidae</taxon>
        <taxon>Blattinae</taxon>
        <taxon>Periplaneta</taxon>
    </lineage>
</organism>
<evidence type="ECO:0000313" key="2">
    <source>
        <dbReference type="Proteomes" id="UP001148838"/>
    </source>
</evidence>
<gene>
    <name evidence="1" type="ORF">ANN_03378</name>
</gene>
<proteinExistence type="predicted"/>
<accession>A0ABQ8TYZ1</accession>
<dbReference type="Proteomes" id="UP001148838">
    <property type="component" value="Unassembled WGS sequence"/>
</dbReference>
<name>A0ABQ8TYZ1_PERAM</name>
<protein>
    <submittedName>
        <fullName evidence="1">Uncharacterized protein</fullName>
    </submittedName>
</protein>
<evidence type="ECO:0000313" key="1">
    <source>
        <dbReference type="EMBL" id="KAJ4451900.1"/>
    </source>
</evidence>
<sequence length="98" mass="11732">MYGSIEEPVLTRWKTWLDAVNYYAEYYGKIMVNAEYKFYCNRSILFSVYIRGILRQSQVPVSYSLYRVRSKPYDSRGNSTKSTHYYASVVRYSNSIYR</sequence>